<proteinExistence type="predicted"/>
<evidence type="ECO:0000313" key="2">
    <source>
        <dbReference type="EMBL" id="KAH8699095.1"/>
    </source>
</evidence>
<feature type="compositionally biased region" description="Polar residues" evidence="1">
    <location>
        <begin position="90"/>
        <end position="106"/>
    </location>
</feature>
<sequence length="648" mass="72967">MSFGWSAGDIFTLVDICYKLANNARQGLTSASLQVKSLQNDIEDFSKVLEHLGEVVKESRNEAFLDFTDIVKTIEESRIYLKKYRNLQLSKTPTPGDPSASNSNAGQALPNLQRRPSSSRIKELLDKYKGTGLKIAEALKYTTWGGEPEIHVLQKKLSRHRQTLILYLQILEHRRRSKEDSSVDTRLSNVEAMVKDIHSDRRLSYVASPEILPSSSRYYPQSQNGMDFEDYEAIFKALNEQKRLALMESEREDDDDTLQEWNDILGHLETIHRRVLNAAERTASTTAQRRTASASYQKSLNRILTHTAGTPPSPRLMYRVDTHDSGFSELPPLREESSGLNEEFVQSGSFTTPVASSSYHVVDGHRVPLTPLSLLRTRTQSVNTVERPVLSPSFSSESVTESTAPSSYSPRHTRTTSISSSNVSLASSVTPLETIQFNGWVRCSIGSRKHVPCILNAGYDTHGQVYALQVQEKDSNSQLLIMKLSTHRKRPISHTEPPGGRDNADDGIPAYFIDHIDTEPKNEKVQFFFQDEKSLNKFESLVYGQKLLLAIVVDKISSSVGGLSDRQRIRVWGKGDTISLLFYSSKCKGSQRRYISIQACNAHESKPKKNVLEYKKLQGKNGLDLHDLKIVFKDESDLVKFSKKFSTT</sequence>
<dbReference type="EMBL" id="JAJTJA010000005">
    <property type="protein sequence ID" value="KAH8699095.1"/>
    <property type="molecule type" value="Genomic_DNA"/>
</dbReference>
<feature type="region of interest" description="Disordered" evidence="1">
    <location>
        <begin position="386"/>
        <end position="416"/>
    </location>
</feature>
<protein>
    <recommendedName>
        <fullName evidence="4">Fungal N-terminal domain-containing protein</fullName>
    </recommendedName>
</protein>
<organism evidence="2 3">
    <name type="scientific">Talaromyces proteolyticus</name>
    <dbReference type="NCBI Taxonomy" id="1131652"/>
    <lineage>
        <taxon>Eukaryota</taxon>
        <taxon>Fungi</taxon>
        <taxon>Dikarya</taxon>
        <taxon>Ascomycota</taxon>
        <taxon>Pezizomycotina</taxon>
        <taxon>Eurotiomycetes</taxon>
        <taxon>Eurotiomycetidae</taxon>
        <taxon>Eurotiales</taxon>
        <taxon>Trichocomaceae</taxon>
        <taxon>Talaromyces</taxon>
        <taxon>Talaromyces sect. Bacilispori</taxon>
    </lineage>
</organism>
<dbReference type="RefSeq" id="XP_046073559.1">
    <property type="nucleotide sequence ID" value="XM_046219344.1"/>
</dbReference>
<dbReference type="Proteomes" id="UP001201262">
    <property type="component" value="Unassembled WGS sequence"/>
</dbReference>
<dbReference type="GeneID" id="70249631"/>
<evidence type="ECO:0008006" key="4">
    <source>
        <dbReference type="Google" id="ProtNLM"/>
    </source>
</evidence>
<dbReference type="AlphaFoldDB" id="A0AAD4KS11"/>
<keyword evidence="3" id="KW-1185">Reference proteome</keyword>
<comment type="caution">
    <text evidence="2">The sequence shown here is derived from an EMBL/GenBank/DDBJ whole genome shotgun (WGS) entry which is preliminary data.</text>
</comment>
<evidence type="ECO:0000313" key="3">
    <source>
        <dbReference type="Proteomes" id="UP001201262"/>
    </source>
</evidence>
<evidence type="ECO:0000256" key="1">
    <source>
        <dbReference type="SAM" id="MobiDB-lite"/>
    </source>
</evidence>
<name>A0AAD4KS11_9EURO</name>
<accession>A0AAD4KS11</accession>
<reference evidence="2" key="1">
    <citation type="submission" date="2021-12" db="EMBL/GenBank/DDBJ databases">
        <title>Convergent genome expansion in fungi linked to evolution of root-endophyte symbiosis.</title>
        <authorList>
            <consortium name="DOE Joint Genome Institute"/>
            <person name="Ke Y.-H."/>
            <person name="Bonito G."/>
            <person name="Liao H.-L."/>
            <person name="Looney B."/>
            <person name="Rojas-Flechas A."/>
            <person name="Nash J."/>
            <person name="Hameed K."/>
            <person name="Schadt C."/>
            <person name="Martin F."/>
            <person name="Crous P.W."/>
            <person name="Miettinen O."/>
            <person name="Magnuson J.K."/>
            <person name="Labbe J."/>
            <person name="Jacobson D."/>
            <person name="Doktycz M.J."/>
            <person name="Veneault-Fourrey C."/>
            <person name="Kuo A."/>
            <person name="Mondo S."/>
            <person name="Calhoun S."/>
            <person name="Riley R."/>
            <person name="Ohm R."/>
            <person name="LaButti K."/>
            <person name="Andreopoulos B."/>
            <person name="Pangilinan J."/>
            <person name="Nolan M."/>
            <person name="Tritt A."/>
            <person name="Clum A."/>
            <person name="Lipzen A."/>
            <person name="Daum C."/>
            <person name="Barry K."/>
            <person name="Grigoriev I.V."/>
            <person name="Vilgalys R."/>
        </authorList>
    </citation>
    <scope>NUCLEOTIDE SEQUENCE</scope>
    <source>
        <strain evidence="2">PMI_201</strain>
    </source>
</reference>
<feature type="compositionally biased region" description="Low complexity" evidence="1">
    <location>
        <begin position="388"/>
        <end position="403"/>
    </location>
</feature>
<feature type="region of interest" description="Disordered" evidence="1">
    <location>
        <begin position="90"/>
        <end position="116"/>
    </location>
</feature>
<gene>
    <name evidence="2" type="ORF">BGW36DRAFT_416479</name>
</gene>